<dbReference type="RefSeq" id="XP_012793968.1">
    <property type="nucleotide sequence ID" value="XM_012938514.3"/>
</dbReference>
<dbReference type="OrthoDB" id="6424451at2759"/>
<dbReference type="SUPFAM" id="SSF55136">
    <property type="entry name" value="Probable bacterial effector-binding domain"/>
    <property type="match status" value="1"/>
</dbReference>
<accession>A0A094ZI44</accession>
<evidence type="ECO:0000313" key="2">
    <source>
        <dbReference type="EMBL" id="KGB34200.1"/>
    </source>
</evidence>
<sequence>MCSPLYDVLESYESGKVKKGSVRVSKWMGYRNESMTFDEIMEQVEVAFAEKFGSKDCNKYPTVVEIRPSGGPACESLFTVLRHVTDDQIGMKACDKSPHIFQSEWPNFSVYIKRFHLKSIKQDEFMDETKDFIEQLSEGNFNYMPEPYYWIIYDPSLMNGEDGNAEIWLKIE</sequence>
<keyword evidence="3" id="KW-1185">Reference proteome</keyword>
<protein>
    <recommendedName>
        <fullName evidence="4">Heme-binding protein 2</fullName>
    </recommendedName>
</protein>
<reference evidence="2" key="1">
    <citation type="journal article" date="2012" name="Nat. Genet.">
        <title>Whole-genome sequence of Schistosoma haematobium.</title>
        <authorList>
            <person name="Young N.D."/>
            <person name="Jex A.R."/>
            <person name="Li B."/>
            <person name="Liu S."/>
            <person name="Yang L."/>
            <person name="Xiong Z."/>
            <person name="Li Y."/>
            <person name="Cantacessi C."/>
            <person name="Hall R.S."/>
            <person name="Xu X."/>
            <person name="Chen F."/>
            <person name="Wu X."/>
            <person name="Zerlotini A."/>
            <person name="Oliveira G."/>
            <person name="Hofmann A."/>
            <person name="Zhang G."/>
            <person name="Fang X."/>
            <person name="Kang Y."/>
            <person name="Campbell B.E."/>
            <person name="Loukas A."/>
            <person name="Ranganathan S."/>
            <person name="Rollinson D."/>
            <person name="Rinaldi G."/>
            <person name="Brindley P.J."/>
            <person name="Yang H."/>
            <person name="Wang J."/>
            <person name="Wang J."/>
            <person name="Gasser R.B."/>
        </authorList>
    </citation>
    <scope>NUCLEOTIDE SEQUENCE [LARGE SCALE GENOMIC DNA]</scope>
</reference>
<name>A0A094ZI44_SCHHA</name>
<reference evidence="1" key="2">
    <citation type="journal article" date="2019" name="Gigascience">
        <title>High-quality Schistosoma haematobium genome achieved by single-molecule and long-range sequencing.</title>
        <authorList>
            <person name="Stroehlein A.J."/>
            <person name="Korhonen P.K."/>
            <person name="Chong T.M."/>
            <person name="Lim Y.L."/>
            <person name="Chan K.G."/>
            <person name="Webster B."/>
            <person name="Rollinson D."/>
            <person name="Brindley P.J."/>
            <person name="Gasser R.B."/>
            <person name="Young N.D."/>
        </authorList>
    </citation>
    <scope>NUCLEOTIDE SEQUENCE</scope>
</reference>
<dbReference type="InterPro" id="IPR011256">
    <property type="entry name" value="Reg_factor_effector_dom_sf"/>
</dbReference>
<dbReference type="AlphaFoldDB" id="A0A094ZI44"/>
<gene>
    <name evidence="1" type="ORF">MS3_00008383</name>
    <name evidence="2" type="ORF">MS3_02407</name>
</gene>
<evidence type="ECO:0000313" key="1">
    <source>
        <dbReference type="EMBL" id="KAH9581164.1"/>
    </source>
</evidence>
<reference evidence="1" key="4">
    <citation type="journal article" date="2022" name="PLoS Pathog.">
        <title>Chromosome-level genome of Schistosoma haematobium underpins genome-wide explorations of molecular variation.</title>
        <authorList>
            <person name="Stroehlein A.J."/>
            <person name="Korhonen P.K."/>
            <person name="Lee V.V."/>
            <person name="Ralph S.A."/>
            <person name="Mentink-Kane M."/>
            <person name="You H."/>
            <person name="McManus D.P."/>
            <person name="Tchuente L.T."/>
            <person name="Stothard J.R."/>
            <person name="Kaur P."/>
            <person name="Dudchenko O."/>
            <person name="Aiden E.L."/>
            <person name="Yang B."/>
            <person name="Yang H."/>
            <person name="Emery A.M."/>
            <person name="Webster B.L."/>
            <person name="Brindley P.J."/>
            <person name="Rollinson D."/>
            <person name="Chang B.C.H."/>
            <person name="Gasser R.B."/>
            <person name="Young N.D."/>
        </authorList>
    </citation>
    <scope>NUCLEOTIDE SEQUENCE</scope>
</reference>
<dbReference type="Proteomes" id="UP000471633">
    <property type="component" value="Unassembled WGS sequence"/>
</dbReference>
<evidence type="ECO:0000313" key="3">
    <source>
        <dbReference type="Proteomes" id="UP000471633"/>
    </source>
</evidence>
<proteinExistence type="predicted"/>
<organism evidence="2">
    <name type="scientific">Schistosoma haematobium</name>
    <name type="common">Blood fluke</name>
    <dbReference type="NCBI Taxonomy" id="6185"/>
    <lineage>
        <taxon>Eukaryota</taxon>
        <taxon>Metazoa</taxon>
        <taxon>Spiralia</taxon>
        <taxon>Lophotrochozoa</taxon>
        <taxon>Platyhelminthes</taxon>
        <taxon>Trematoda</taxon>
        <taxon>Digenea</taxon>
        <taxon>Strigeidida</taxon>
        <taxon>Schistosomatoidea</taxon>
        <taxon>Schistosomatidae</taxon>
        <taxon>Schistosoma</taxon>
    </lineage>
</organism>
<dbReference type="KEGG" id="shx:MS3_00008383"/>
<dbReference type="EMBL" id="KL250594">
    <property type="protein sequence ID" value="KGB34200.1"/>
    <property type="molecule type" value="Genomic_DNA"/>
</dbReference>
<reference evidence="1" key="3">
    <citation type="submission" date="2021-06" db="EMBL/GenBank/DDBJ databases">
        <title>Chromosome-level genome assembly for S. haematobium.</title>
        <authorList>
            <person name="Stroehlein A.J."/>
        </authorList>
    </citation>
    <scope>NUCLEOTIDE SEQUENCE</scope>
</reference>
<dbReference type="CTD" id="24590091"/>
<dbReference type="EMBL" id="AMPZ03000006">
    <property type="protein sequence ID" value="KAH9581164.1"/>
    <property type="molecule type" value="Genomic_DNA"/>
</dbReference>
<evidence type="ECO:0008006" key="4">
    <source>
        <dbReference type="Google" id="ProtNLM"/>
    </source>
</evidence>
<dbReference type="Gene3D" id="3.20.80.10">
    <property type="entry name" value="Regulatory factor, effector binding domain"/>
    <property type="match status" value="1"/>
</dbReference>
<dbReference type="GeneID" id="24590091"/>